<proteinExistence type="predicted"/>
<evidence type="ECO:0000313" key="1">
    <source>
        <dbReference type="EMBL" id="XBS37932.1"/>
    </source>
</evidence>
<dbReference type="SUPFAM" id="SSF160631">
    <property type="entry name" value="SMI1/KNR4-like"/>
    <property type="match status" value="1"/>
</dbReference>
<dbReference type="AlphaFoldDB" id="A0AAU7P8C3"/>
<dbReference type="RefSeq" id="WP_349656456.1">
    <property type="nucleotide sequence ID" value="NZ_CP144460.1"/>
</dbReference>
<accession>A0AAU7P8C3</accession>
<sequence length="190" mass="21268">MADDLTQLFDRATITRTASAAEISDLQAQIGPLPPSYTLFARTFGYGTTNGLFVIEMPFSMFGNDGLLVRGVELHDQVHSLVDQYREDGSVIGDPDCLEPYDDESRDIARFFEELRFYGGSINGEFLCWRRDQDATFKFYVIDRACFSIRCAGTSLIQFIRNTQTRSIKTLLGSGYEALPRIFEGAATGP</sequence>
<reference evidence="1" key="1">
    <citation type="submission" date="2024-02" db="EMBL/GenBank/DDBJ databases">
        <title>Complete genome sequence of Xanthomonas sp. 10-10.</title>
        <authorList>
            <person name="Biessy A."/>
            <person name="Ciotola M."/>
            <person name="Cadieux M."/>
            <person name="Soufiane B."/>
            <person name="Laforest M."/>
            <person name="Filion M."/>
        </authorList>
    </citation>
    <scope>NUCLEOTIDE SEQUENCE</scope>
    <source>
        <strain evidence="1">10-10</strain>
    </source>
</reference>
<protein>
    <recommendedName>
        <fullName evidence="2">Knr4/Smi1-like domain-containing protein</fullName>
    </recommendedName>
</protein>
<evidence type="ECO:0008006" key="2">
    <source>
        <dbReference type="Google" id="ProtNLM"/>
    </source>
</evidence>
<dbReference type="EMBL" id="CP144460">
    <property type="protein sequence ID" value="XBS37932.1"/>
    <property type="molecule type" value="Genomic_DNA"/>
</dbReference>
<dbReference type="InterPro" id="IPR037883">
    <property type="entry name" value="Knr4/Smi1-like_sf"/>
</dbReference>
<organism evidence="1">
    <name type="scientific">Xanthomonas sp. 10-10</name>
    <dbReference type="NCBI Taxonomy" id="3115848"/>
    <lineage>
        <taxon>Bacteria</taxon>
        <taxon>Pseudomonadati</taxon>
        <taxon>Pseudomonadota</taxon>
        <taxon>Gammaproteobacteria</taxon>
        <taxon>Lysobacterales</taxon>
        <taxon>Lysobacteraceae</taxon>
        <taxon>Xanthomonas</taxon>
    </lineage>
</organism>
<name>A0AAU7P8C3_9XANT</name>
<gene>
    <name evidence="1" type="ORF">VZ068_21555</name>
</gene>